<accession>A0A8H5D0F1</accession>
<sequence length="277" mass="30622">MDIDGRNPDGAPSQPSAGSGQQQSSVEMLEVEDQDQRAKRFQFMFERMNASSTASRTPTNVPEFKFDFGERKTFAVPPSQLLSRVQAFLPQMEASNALLAQKAQADPTSVDIEHVENGTERYIEMNLGLGVFETKKAPSDEDTEMSSSDSSSSSMSSSDSDSNSATSSTSSSSDSDEDEDEWDPDQILSFFLPSRLLRHNSDSSNGSMDSEEGLPEAKARRLISPLPRRTSSARNREVELLRHQHQREAERQQPSIVVLGETESDSKDWEDGNGMVQ</sequence>
<dbReference type="InterPro" id="IPR027921">
    <property type="entry name" value="NOPCHAP1"/>
</dbReference>
<dbReference type="OrthoDB" id="1112980at2759"/>
<proteinExistence type="predicted"/>
<dbReference type="GO" id="GO:0000492">
    <property type="term" value="P:box C/D snoRNP assembly"/>
    <property type="evidence" value="ECO:0007669"/>
    <property type="project" value="InterPro"/>
</dbReference>
<dbReference type="Proteomes" id="UP000559256">
    <property type="component" value="Unassembled WGS sequence"/>
</dbReference>
<feature type="region of interest" description="Disordered" evidence="1">
    <location>
        <begin position="136"/>
        <end position="277"/>
    </location>
</feature>
<gene>
    <name evidence="2" type="ORF">D9758_007973</name>
</gene>
<feature type="compositionally biased region" description="Basic and acidic residues" evidence="1">
    <location>
        <begin position="234"/>
        <end position="251"/>
    </location>
</feature>
<dbReference type="Pfam" id="PF15370">
    <property type="entry name" value="NOPCHAP1"/>
    <property type="match status" value="1"/>
</dbReference>
<comment type="caution">
    <text evidence="2">The sequence shown here is derived from an EMBL/GenBank/DDBJ whole genome shotgun (WGS) entry which is preliminary data.</text>
</comment>
<feature type="compositionally biased region" description="Acidic residues" evidence="1">
    <location>
        <begin position="174"/>
        <end position="184"/>
    </location>
</feature>
<keyword evidence="3" id="KW-1185">Reference proteome</keyword>
<dbReference type="EMBL" id="JAACJM010000071">
    <property type="protein sequence ID" value="KAF5351335.1"/>
    <property type="molecule type" value="Genomic_DNA"/>
</dbReference>
<name>A0A8H5D0F1_9AGAR</name>
<evidence type="ECO:0000313" key="3">
    <source>
        <dbReference type="Proteomes" id="UP000559256"/>
    </source>
</evidence>
<evidence type="ECO:0000313" key="2">
    <source>
        <dbReference type="EMBL" id="KAF5351335.1"/>
    </source>
</evidence>
<feature type="compositionally biased region" description="Low complexity" evidence="1">
    <location>
        <begin position="145"/>
        <end position="173"/>
    </location>
</feature>
<dbReference type="AlphaFoldDB" id="A0A8H5D0F1"/>
<dbReference type="PANTHER" id="PTHR28674:SF1">
    <property type="entry name" value="NOP PROTEIN CHAPERONE 1"/>
    <property type="match status" value="1"/>
</dbReference>
<dbReference type="GO" id="GO:0062064">
    <property type="term" value="F:box C/D methylation guide snoRNP complex binding"/>
    <property type="evidence" value="ECO:0007669"/>
    <property type="project" value="TreeGrafter"/>
</dbReference>
<dbReference type="PANTHER" id="PTHR28674">
    <property type="entry name" value="SIMILAR TO DNA SEGMENT, CHR 10, WAYNE STATE UNIVERSITY 102,-EXPRESSED"/>
    <property type="match status" value="1"/>
</dbReference>
<protein>
    <submittedName>
        <fullName evidence="2">Uncharacterized protein</fullName>
    </submittedName>
</protein>
<evidence type="ECO:0000256" key="1">
    <source>
        <dbReference type="SAM" id="MobiDB-lite"/>
    </source>
</evidence>
<organism evidence="2 3">
    <name type="scientific">Tetrapyrgos nigripes</name>
    <dbReference type="NCBI Taxonomy" id="182062"/>
    <lineage>
        <taxon>Eukaryota</taxon>
        <taxon>Fungi</taxon>
        <taxon>Dikarya</taxon>
        <taxon>Basidiomycota</taxon>
        <taxon>Agaricomycotina</taxon>
        <taxon>Agaricomycetes</taxon>
        <taxon>Agaricomycetidae</taxon>
        <taxon>Agaricales</taxon>
        <taxon>Marasmiineae</taxon>
        <taxon>Marasmiaceae</taxon>
        <taxon>Tetrapyrgos</taxon>
    </lineage>
</organism>
<reference evidence="2 3" key="1">
    <citation type="journal article" date="2020" name="ISME J.">
        <title>Uncovering the hidden diversity of litter-decomposition mechanisms in mushroom-forming fungi.</title>
        <authorList>
            <person name="Floudas D."/>
            <person name="Bentzer J."/>
            <person name="Ahren D."/>
            <person name="Johansson T."/>
            <person name="Persson P."/>
            <person name="Tunlid A."/>
        </authorList>
    </citation>
    <scope>NUCLEOTIDE SEQUENCE [LARGE SCALE GENOMIC DNA]</scope>
    <source>
        <strain evidence="2 3">CBS 291.85</strain>
    </source>
</reference>
<feature type="compositionally biased region" description="Low complexity" evidence="1">
    <location>
        <begin position="10"/>
        <end position="25"/>
    </location>
</feature>
<feature type="region of interest" description="Disordered" evidence="1">
    <location>
        <begin position="1"/>
        <end position="35"/>
    </location>
</feature>